<dbReference type="EMBL" id="CP031417">
    <property type="protein sequence ID" value="AXK81627.1"/>
    <property type="molecule type" value="Genomic_DNA"/>
</dbReference>
<organism evidence="2 3">
    <name type="scientific">Pseudolabrys taiwanensis</name>
    <dbReference type="NCBI Taxonomy" id="331696"/>
    <lineage>
        <taxon>Bacteria</taxon>
        <taxon>Pseudomonadati</taxon>
        <taxon>Pseudomonadota</taxon>
        <taxon>Alphaproteobacteria</taxon>
        <taxon>Hyphomicrobiales</taxon>
        <taxon>Xanthobacteraceae</taxon>
        <taxon>Pseudolabrys</taxon>
    </lineage>
</organism>
<name>A0A345ZXI0_9HYPH</name>
<keyword evidence="3" id="KW-1185">Reference proteome</keyword>
<proteinExistence type="predicted"/>
<accession>A0A345ZXI0</accession>
<sequence length="218" mass="22658">MGTTGLRAVAFAGVALALGACGSTSTSSLLSGSPLDLFSSSSKATKTDTAASGTETVSASDIECPEMKVRTGASTLMVGSKPGDGEPAALDVRYQGTIIRMARECNVHAGMMTMKVGIEGRIITGPAGAPGTVDVPLRIAVVQEGLTPKPIVSKFAREQVTISSAVDRVTFTHIDNDLTFPLPQPLGLIDSFVVYVGFDPLGAKPEPRRPARRKPKQS</sequence>
<gene>
    <name evidence="2" type="ORF">DW352_14535</name>
</gene>
<protein>
    <recommendedName>
        <fullName evidence="4">Lipoprotein</fullName>
    </recommendedName>
</protein>
<dbReference type="OrthoDB" id="7678486at2"/>
<evidence type="ECO:0000313" key="3">
    <source>
        <dbReference type="Proteomes" id="UP000254889"/>
    </source>
</evidence>
<dbReference type="RefSeq" id="WP_115692006.1">
    <property type="nucleotide sequence ID" value="NZ_CP031417.1"/>
</dbReference>
<reference evidence="2 3" key="1">
    <citation type="submission" date="2018-07" db="EMBL/GenBank/DDBJ databases">
        <authorList>
            <person name="Quirk P.G."/>
            <person name="Krulwich T.A."/>
        </authorList>
    </citation>
    <scope>NUCLEOTIDE SEQUENCE [LARGE SCALE GENOMIC DNA]</scope>
    <source>
        <strain evidence="2 3">CC-BB4</strain>
    </source>
</reference>
<keyword evidence="1" id="KW-0732">Signal</keyword>
<evidence type="ECO:0000313" key="2">
    <source>
        <dbReference type="EMBL" id="AXK81627.1"/>
    </source>
</evidence>
<feature type="chain" id="PRO_5016700231" description="Lipoprotein" evidence="1">
    <location>
        <begin position="18"/>
        <end position="218"/>
    </location>
</feature>
<dbReference type="KEGG" id="ptaw:DW352_14535"/>
<evidence type="ECO:0008006" key="4">
    <source>
        <dbReference type="Google" id="ProtNLM"/>
    </source>
</evidence>
<dbReference type="Proteomes" id="UP000254889">
    <property type="component" value="Chromosome"/>
</dbReference>
<evidence type="ECO:0000256" key="1">
    <source>
        <dbReference type="SAM" id="SignalP"/>
    </source>
</evidence>
<dbReference type="PROSITE" id="PS51257">
    <property type="entry name" value="PROKAR_LIPOPROTEIN"/>
    <property type="match status" value="1"/>
</dbReference>
<feature type="signal peptide" evidence="1">
    <location>
        <begin position="1"/>
        <end position="17"/>
    </location>
</feature>
<dbReference type="AlphaFoldDB" id="A0A345ZXI0"/>